<proteinExistence type="predicted"/>
<reference evidence="4" key="2">
    <citation type="submission" date="2023-05" db="EMBL/GenBank/DDBJ databases">
        <authorList>
            <consortium name="Lawrence Berkeley National Laboratory"/>
            <person name="Steindorff A."/>
            <person name="Hensen N."/>
            <person name="Bonometti L."/>
            <person name="Westerberg I."/>
            <person name="Brannstrom I.O."/>
            <person name="Guillou S."/>
            <person name="Cros-Aarteil S."/>
            <person name="Calhoun S."/>
            <person name="Haridas S."/>
            <person name="Kuo A."/>
            <person name="Mondo S."/>
            <person name="Pangilinan J."/>
            <person name="Riley R."/>
            <person name="Labutti K."/>
            <person name="Andreopoulos B."/>
            <person name="Lipzen A."/>
            <person name="Chen C."/>
            <person name="Yanf M."/>
            <person name="Daum C."/>
            <person name="Ng V."/>
            <person name="Clum A."/>
            <person name="Ohm R."/>
            <person name="Martin F."/>
            <person name="Silar P."/>
            <person name="Natvig D."/>
            <person name="Lalanne C."/>
            <person name="Gautier V."/>
            <person name="Ament-Velasquez S.L."/>
            <person name="Kruys A."/>
            <person name="Hutchinson M.I."/>
            <person name="Powell A.J."/>
            <person name="Barry K."/>
            <person name="Miller A.N."/>
            <person name="Grigoriev I.V."/>
            <person name="Debuchy R."/>
            <person name="Gladieux P."/>
            <person name="Thoren M.H."/>
            <person name="Johannesson H."/>
        </authorList>
    </citation>
    <scope>NUCLEOTIDE SEQUENCE</scope>
    <source>
        <strain evidence="4">CBS 538.74</strain>
    </source>
</reference>
<evidence type="ECO:0000256" key="2">
    <source>
        <dbReference type="SAM" id="Phobius"/>
    </source>
</evidence>
<organism evidence="4 5">
    <name type="scientific">Chaetomidium leptoderma</name>
    <dbReference type="NCBI Taxonomy" id="669021"/>
    <lineage>
        <taxon>Eukaryota</taxon>
        <taxon>Fungi</taxon>
        <taxon>Dikarya</taxon>
        <taxon>Ascomycota</taxon>
        <taxon>Pezizomycotina</taxon>
        <taxon>Sordariomycetes</taxon>
        <taxon>Sordariomycetidae</taxon>
        <taxon>Sordariales</taxon>
        <taxon>Chaetomiaceae</taxon>
        <taxon>Chaetomidium</taxon>
    </lineage>
</organism>
<keyword evidence="2" id="KW-0472">Membrane</keyword>
<keyword evidence="2" id="KW-0812">Transmembrane</keyword>
<protein>
    <recommendedName>
        <fullName evidence="3">Apple domain-containing protein</fullName>
    </recommendedName>
</protein>
<evidence type="ECO:0000313" key="5">
    <source>
        <dbReference type="Proteomes" id="UP001302745"/>
    </source>
</evidence>
<sequence>MAKGAKKPPPRVYHDGLIPTTHETDQNYPEVVPDDHDQVKHEKSYPELAPPQPSEEEQQQEQQQQEQQQQEQWQQQQRQQQQQQRQQQQIPSAIVTPPTAHGEHGSQQLSGLSPLPAPPFIHPLPLPRTSGVHSLRQAWSEVDDPEDMPAMEDRPPFWERPIFWVVTISLMVIIALAGVLGGVVTGGIKTAWDSNTSTSGQTTTPTPPSSVTNPTCPGSNNLNYTTTTSATSSNTNKKKTFRIQCDANYPGGDGSLGRQTAAAAVDSVGACLDACARQADCVGAVFINKPAGGGGDDAAAECWLKQFLGVVQVGTGNGNGGVVSGVLWQ</sequence>
<dbReference type="InterPro" id="IPR003609">
    <property type="entry name" value="Pan_app"/>
</dbReference>
<comment type="caution">
    <text evidence="4">The sequence shown here is derived from an EMBL/GenBank/DDBJ whole genome shotgun (WGS) entry which is preliminary data.</text>
</comment>
<feature type="region of interest" description="Disordered" evidence="1">
    <location>
        <begin position="1"/>
        <end position="129"/>
    </location>
</feature>
<feature type="compositionally biased region" description="Low complexity" evidence="1">
    <location>
        <begin position="60"/>
        <end position="89"/>
    </location>
</feature>
<evidence type="ECO:0000256" key="1">
    <source>
        <dbReference type="SAM" id="MobiDB-lite"/>
    </source>
</evidence>
<keyword evidence="2" id="KW-1133">Transmembrane helix</keyword>
<dbReference type="Proteomes" id="UP001302745">
    <property type="component" value="Unassembled WGS sequence"/>
</dbReference>
<feature type="compositionally biased region" description="Pro residues" evidence="1">
    <location>
        <begin position="115"/>
        <end position="126"/>
    </location>
</feature>
<feature type="transmembrane region" description="Helical" evidence="2">
    <location>
        <begin position="162"/>
        <end position="188"/>
    </location>
</feature>
<feature type="domain" description="Apple" evidence="3">
    <location>
        <begin position="248"/>
        <end position="305"/>
    </location>
</feature>
<feature type="compositionally biased region" description="Basic and acidic residues" evidence="1">
    <location>
        <begin position="33"/>
        <end position="45"/>
    </location>
</feature>
<evidence type="ECO:0000259" key="3">
    <source>
        <dbReference type="Pfam" id="PF14295"/>
    </source>
</evidence>
<reference evidence="4" key="1">
    <citation type="journal article" date="2023" name="Mol. Phylogenet. Evol.">
        <title>Genome-scale phylogeny and comparative genomics of the fungal order Sordariales.</title>
        <authorList>
            <person name="Hensen N."/>
            <person name="Bonometti L."/>
            <person name="Westerberg I."/>
            <person name="Brannstrom I.O."/>
            <person name="Guillou S."/>
            <person name="Cros-Aarteil S."/>
            <person name="Calhoun S."/>
            <person name="Haridas S."/>
            <person name="Kuo A."/>
            <person name="Mondo S."/>
            <person name="Pangilinan J."/>
            <person name="Riley R."/>
            <person name="LaButti K."/>
            <person name="Andreopoulos B."/>
            <person name="Lipzen A."/>
            <person name="Chen C."/>
            <person name="Yan M."/>
            <person name="Daum C."/>
            <person name="Ng V."/>
            <person name="Clum A."/>
            <person name="Steindorff A."/>
            <person name="Ohm R.A."/>
            <person name="Martin F."/>
            <person name="Silar P."/>
            <person name="Natvig D.O."/>
            <person name="Lalanne C."/>
            <person name="Gautier V."/>
            <person name="Ament-Velasquez S.L."/>
            <person name="Kruys A."/>
            <person name="Hutchinson M.I."/>
            <person name="Powell A.J."/>
            <person name="Barry K."/>
            <person name="Miller A.N."/>
            <person name="Grigoriev I.V."/>
            <person name="Debuchy R."/>
            <person name="Gladieux P."/>
            <person name="Hiltunen Thoren M."/>
            <person name="Johannesson H."/>
        </authorList>
    </citation>
    <scope>NUCLEOTIDE SEQUENCE</scope>
    <source>
        <strain evidence="4">CBS 538.74</strain>
    </source>
</reference>
<feature type="compositionally biased region" description="Low complexity" evidence="1">
    <location>
        <begin position="194"/>
        <end position="235"/>
    </location>
</feature>
<gene>
    <name evidence="4" type="ORF">C8A00DRAFT_46874</name>
</gene>
<keyword evidence="5" id="KW-1185">Reference proteome</keyword>
<dbReference type="EMBL" id="MU857150">
    <property type="protein sequence ID" value="KAK4149524.1"/>
    <property type="molecule type" value="Genomic_DNA"/>
</dbReference>
<dbReference type="Pfam" id="PF14295">
    <property type="entry name" value="PAN_4"/>
    <property type="match status" value="1"/>
</dbReference>
<feature type="region of interest" description="Disordered" evidence="1">
    <location>
        <begin position="192"/>
        <end position="235"/>
    </location>
</feature>
<evidence type="ECO:0000313" key="4">
    <source>
        <dbReference type="EMBL" id="KAK4149524.1"/>
    </source>
</evidence>
<dbReference type="AlphaFoldDB" id="A0AAN6VEC4"/>
<name>A0AAN6VEC4_9PEZI</name>
<accession>A0AAN6VEC4</accession>